<dbReference type="EMBL" id="MSZX01000001">
    <property type="protein sequence ID" value="OPA81408.1"/>
    <property type="molecule type" value="Genomic_DNA"/>
</dbReference>
<keyword evidence="3" id="KW-1185">Reference proteome</keyword>
<dbReference type="Proteomes" id="UP000190188">
    <property type="component" value="Unassembled WGS sequence"/>
</dbReference>
<name>A0A1T2XNL5_9BACL</name>
<evidence type="ECO:0000256" key="1">
    <source>
        <dbReference type="SAM" id="Phobius"/>
    </source>
</evidence>
<accession>A0A1T2XNL5</accession>
<keyword evidence="1" id="KW-0812">Transmembrane</keyword>
<sequence>MEKRPFKIYLFFSLGFIFMLICAVGAFFYGYKVGTDRAESKSEAKLVAARQENRVGTYPQQDLVSFYHTVLLPYRDFQIAWFASMDKLSSGDATNDNAAIVKSLSKLAQQQYDQANSVSVPGSSPLLQEAQTNYLKGLKLFSTGTSNFISKANTLPSTLIPEQLNKDEYIQNAVKLTLLAQDQLYDAVLNWSNSVQPNIPKQVNYQPNLTITEWKTFPLAVKNAIITSILYEKRMYQPYYPQDTVAKVDQMINNGQASQLNMKSISQLVALLHSTDAIKTNEFIRNKNRMYSKETLPQLPFFYE</sequence>
<keyword evidence="1" id="KW-0472">Membrane</keyword>
<keyword evidence="1" id="KW-1133">Transmembrane helix</keyword>
<comment type="caution">
    <text evidence="2">The sequence shown here is derived from an EMBL/GenBank/DDBJ whole genome shotgun (WGS) entry which is preliminary data.</text>
</comment>
<feature type="transmembrane region" description="Helical" evidence="1">
    <location>
        <begin position="9"/>
        <end position="31"/>
    </location>
</feature>
<gene>
    <name evidence="2" type="ORF">BVG16_03610</name>
</gene>
<protein>
    <submittedName>
        <fullName evidence="2">Uncharacterized protein</fullName>
    </submittedName>
</protein>
<dbReference type="AlphaFoldDB" id="A0A1T2XNL5"/>
<organism evidence="2 3">
    <name type="scientific">Paenibacillus selenitireducens</name>
    <dbReference type="NCBI Taxonomy" id="1324314"/>
    <lineage>
        <taxon>Bacteria</taxon>
        <taxon>Bacillati</taxon>
        <taxon>Bacillota</taxon>
        <taxon>Bacilli</taxon>
        <taxon>Bacillales</taxon>
        <taxon>Paenibacillaceae</taxon>
        <taxon>Paenibacillus</taxon>
    </lineage>
</organism>
<dbReference type="RefSeq" id="WP_078497145.1">
    <property type="nucleotide sequence ID" value="NZ_MSZX01000001.1"/>
</dbReference>
<proteinExistence type="predicted"/>
<evidence type="ECO:0000313" key="3">
    <source>
        <dbReference type="Proteomes" id="UP000190188"/>
    </source>
</evidence>
<reference evidence="2 3" key="1">
    <citation type="submission" date="2017-01" db="EMBL/GenBank/DDBJ databases">
        <title>Genome analysis of Paenibacillus selenitrireducens ES3-24.</title>
        <authorList>
            <person name="Xu D."/>
            <person name="Yao R."/>
            <person name="Zheng S."/>
        </authorList>
    </citation>
    <scope>NUCLEOTIDE SEQUENCE [LARGE SCALE GENOMIC DNA]</scope>
    <source>
        <strain evidence="2 3">ES3-24</strain>
    </source>
</reference>
<dbReference type="OrthoDB" id="2649144at2"/>
<evidence type="ECO:0000313" key="2">
    <source>
        <dbReference type="EMBL" id="OPA81408.1"/>
    </source>
</evidence>
<dbReference type="STRING" id="1324314.BVG16_03610"/>